<evidence type="ECO:0000313" key="2">
    <source>
        <dbReference type="Proteomes" id="UP000805193"/>
    </source>
</evidence>
<keyword evidence="2" id="KW-1185">Reference proteome</keyword>
<proteinExistence type="predicted"/>
<sequence length="142" mass="16308">MWGSRVRGPTSEQFQVPQNRPLSERPDDTLPLSFPRWWLQPPPREEVESECFDARTMREGSVVQGELDEVPVSLSARPATAPTTQSDCRGEARDHTSRERSCHYAKGKARPVEPAVVRWPRVICYETKQLRMNVHRRNIAVS</sequence>
<name>A0AC60PJN8_IXOPE</name>
<evidence type="ECO:0000313" key="1">
    <source>
        <dbReference type="EMBL" id="KAG0421084.1"/>
    </source>
</evidence>
<comment type="caution">
    <text evidence="1">The sequence shown here is derived from an EMBL/GenBank/DDBJ whole genome shotgun (WGS) entry which is preliminary data.</text>
</comment>
<accession>A0AC60PJN8</accession>
<gene>
    <name evidence="1" type="ORF">HPB47_003011</name>
</gene>
<reference evidence="1 2" key="1">
    <citation type="journal article" date="2020" name="Cell">
        <title>Large-Scale Comparative Analyses of Tick Genomes Elucidate Their Genetic Diversity and Vector Capacities.</title>
        <authorList>
            <consortium name="Tick Genome and Microbiome Consortium (TIGMIC)"/>
            <person name="Jia N."/>
            <person name="Wang J."/>
            <person name="Shi W."/>
            <person name="Du L."/>
            <person name="Sun Y."/>
            <person name="Zhan W."/>
            <person name="Jiang J.F."/>
            <person name="Wang Q."/>
            <person name="Zhang B."/>
            <person name="Ji P."/>
            <person name="Bell-Sakyi L."/>
            <person name="Cui X.M."/>
            <person name="Yuan T.T."/>
            <person name="Jiang B.G."/>
            <person name="Yang W.F."/>
            <person name="Lam T.T."/>
            <person name="Chang Q.C."/>
            <person name="Ding S.J."/>
            <person name="Wang X.J."/>
            <person name="Zhu J.G."/>
            <person name="Ruan X.D."/>
            <person name="Zhao L."/>
            <person name="Wei J.T."/>
            <person name="Ye R.Z."/>
            <person name="Que T.C."/>
            <person name="Du C.H."/>
            <person name="Zhou Y.H."/>
            <person name="Cheng J.X."/>
            <person name="Dai P.F."/>
            <person name="Guo W.B."/>
            <person name="Han X.H."/>
            <person name="Huang E.J."/>
            <person name="Li L.F."/>
            <person name="Wei W."/>
            <person name="Gao Y.C."/>
            <person name="Liu J.Z."/>
            <person name="Shao H.Z."/>
            <person name="Wang X."/>
            <person name="Wang C.C."/>
            <person name="Yang T.C."/>
            <person name="Huo Q.B."/>
            <person name="Li W."/>
            <person name="Chen H.Y."/>
            <person name="Chen S.E."/>
            <person name="Zhou L.G."/>
            <person name="Ni X.B."/>
            <person name="Tian J.H."/>
            <person name="Sheng Y."/>
            <person name="Liu T."/>
            <person name="Pan Y.S."/>
            <person name="Xia L.Y."/>
            <person name="Li J."/>
            <person name="Zhao F."/>
            <person name="Cao W.C."/>
        </authorList>
    </citation>
    <scope>NUCLEOTIDE SEQUENCE [LARGE SCALE GENOMIC DNA]</scope>
    <source>
        <strain evidence="1">Iper-2018</strain>
    </source>
</reference>
<dbReference type="Proteomes" id="UP000805193">
    <property type="component" value="Unassembled WGS sequence"/>
</dbReference>
<organism evidence="1 2">
    <name type="scientific">Ixodes persulcatus</name>
    <name type="common">Taiga tick</name>
    <dbReference type="NCBI Taxonomy" id="34615"/>
    <lineage>
        <taxon>Eukaryota</taxon>
        <taxon>Metazoa</taxon>
        <taxon>Ecdysozoa</taxon>
        <taxon>Arthropoda</taxon>
        <taxon>Chelicerata</taxon>
        <taxon>Arachnida</taxon>
        <taxon>Acari</taxon>
        <taxon>Parasitiformes</taxon>
        <taxon>Ixodida</taxon>
        <taxon>Ixodoidea</taxon>
        <taxon>Ixodidae</taxon>
        <taxon>Ixodinae</taxon>
        <taxon>Ixodes</taxon>
    </lineage>
</organism>
<protein>
    <submittedName>
        <fullName evidence="1">Uncharacterized protein</fullName>
    </submittedName>
</protein>
<dbReference type="EMBL" id="JABSTQ010010422">
    <property type="protein sequence ID" value="KAG0421084.1"/>
    <property type="molecule type" value="Genomic_DNA"/>
</dbReference>